<reference evidence="12 13" key="1">
    <citation type="submission" date="2016-10" db="EMBL/GenBank/DDBJ databases">
        <authorList>
            <person name="de Groot N.N."/>
        </authorList>
    </citation>
    <scope>NUCLEOTIDE SEQUENCE [LARGE SCALE GENOMIC DNA]</scope>
    <source>
        <strain evidence="12 13">DSM 20581</strain>
    </source>
</reference>
<dbReference type="FunFam" id="3.40.50.300:FF:000221">
    <property type="entry name" value="Multidrug ABC transporter ATP-binding protein"/>
    <property type="match status" value="1"/>
</dbReference>
<keyword evidence="2" id="KW-0813">Transport</keyword>
<dbReference type="Proteomes" id="UP000199136">
    <property type="component" value="Unassembled WGS sequence"/>
</dbReference>
<dbReference type="PANTHER" id="PTHR43394">
    <property type="entry name" value="ATP-DEPENDENT PERMEASE MDL1, MITOCHONDRIAL"/>
    <property type="match status" value="1"/>
</dbReference>
<keyword evidence="5" id="KW-0547">Nucleotide-binding</keyword>
<accession>A0A1I5YHI8</accession>
<evidence type="ECO:0000256" key="1">
    <source>
        <dbReference type="ARBA" id="ARBA00004651"/>
    </source>
</evidence>
<dbReference type="PROSITE" id="PS50929">
    <property type="entry name" value="ABC_TM1F"/>
    <property type="match status" value="1"/>
</dbReference>
<dbReference type="GO" id="GO:0015421">
    <property type="term" value="F:ABC-type oligopeptide transporter activity"/>
    <property type="evidence" value="ECO:0007669"/>
    <property type="project" value="TreeGrafter"/>
</dbReference>
<evidence type="ECO:0000313" key="12">
    <source>
        <dbReference type="EMBL" id="SFQ43645.1"/>
    </source>
</evidence>
<dbReference type="Gene3D" id="1.20.1560.10">
    <property type="entry name" value="ABC transporter type 1, transmembrane domain"/>
    <property type="match status" value="1"/>
</dbReference>
<keyword evidence="3" id="KW-1003">Cell membrane</keyword>
<evidence type="ECO:0000256" key="9">
    <source>
        <dbReference type="SAM" id="Phobius"/>
    </source>
</evidence>
<feature type="transmembrane region" description="Helical" evidence="9">
    <location>
        <begin position="251"/>
        <end position="269"/>
    </location>
</feature>
<dbReference type="FunFam" id="1.20.1560.10:FF:000011">
    <property type="entry name" value="Multidrug ABC transporter ATP-binding protein"/>
    <property type="match status" value="1"/>
</dbReference>
<sequence>MKELFKQLWPFFKCHKKRYGWGIFAMLFSNGAVLIPPYIIGNVIDQIYSNTLTTEKLLLQLGLFFLSIVVTYGTEVFWGYLFFGGRNLLAKELRERLMKHYLRMRAAFYEKYRTGDLMARSTNDLDAISEMAGYGIMVTMDSTVFLGFILTMMFVSVSWKLTLWSMLTMPIMGYLLKVLGDKVNKRYLASQTAFADINDDVLEGVEGVRVVRAYVQEDAMAKRFADKTEDVLQKNIAVAQINALFSPITKILLGISYVIAFGYGAVLVSNGELSLGKLISFQVYLGMLVWPVQAVGELINLVQQGSASMKRVAEVLEASDDMDEEGSKTDLEGHDIEYSEVTFKYPSSESANLTSVVAKITRGKTLGIVGKTGSGKTTFIRQLLRQYPVGDGAIKVGSEAIHELKSDVLRPMIGYVPQDYTLFSRSIRENIKFGKADATDEEIMEAVRLANFEEDLARMPEGLDTLIGERGVAISGGQKQRVSIARALIKNPEFLILDDSLSAVDAKTEQKIIENIQKVRKGKTTIITTHRLSAIHHADWIIVLEDGEIIEEGTHLELISQNGWYGTQYQRQQLKEGSMDEKYS</sequence>
<feature type="transmembrane region" description="Helical" evidence="9">
    <location>
        <begin position="161"/>
        <end position="180"/>
    </location>
</feature>
<evidence type="ECO:0000256" key="6">
    <source>
        <dbReference type="ARBA" id="ARBA00022840"/>
    </source>
</evidence>
<dbReference type="Gene3D" id="3.40.50.300">
    <property type="entry name" value="P-loop containing nucleotide triphosphate hydrolases"/>
    <property type="match status" value="1"/>
</dbReference>
<keyword evidence="8 9" id="KW-0472">Membrane</keyword>
<evidence type="ECO:0000256" key="2">
    <source>
        <dbReference type="ARBA" id="ARBA00022448"/>
    </source>
</evidence>
<keyword evidence="6 12" id="KW-0067">ATP-binding</keyword>
<proteinExistence type="predicted"/>
<dbReference type="EMBL" id="FOXW01000008">
    <property type="protein sequence ID" value="SFQ43645.1"/>
    <property type="molecule type" value="Genomic_DNA"/>
</dbReference>
<evidence type="ECO:0000256" key="4">
    <source>
        <dbReference type="ARBA" id="ARBA00022692"/>
    </source>
</evidence>
<comment type="subcellular location">
    <subcellularLocation>
        <location evidence="1">Cell membrane</location>
        <topology evidence="1">Multi-pass membrane protein</topology>
    </subcellularLocation>
</comment>
<dbReference type="Pfam" id="PF00005">
    <property type="entry name" value="ABC_tran"/>
    <property type="match status" value="1"/>
</dbReference>
<gene>
    <name evidence="12" type="ORF">SAMN04488506_2015</name>
</gene>
<evidence type="ECO:0000313" key="13">
    <source>
        <dbReference type="Proteomes" id="UP000199136"/>
    </source>
</evidence>
<organism evidence="12 13">
    <name type="scientific">Desemzia incerta</name>
    <dbReference type="NCBI Taxonomy" id="82801"/>
    <lineage>
        <taxon>Bacteria</taxon>
        <taxon>Bacillati</taxon>
        <taxon>Bacillota</taxon>
        <taxon>Bacilli</taxon>
        <taxon>Lactobacillales</taxon>
        <taxon>Carnobacteriaceae</taxon>
        <taxon>Desemzia</taxon>
    </lineage>
</organism>
<dbReference type="PROSITE" id="PS00211">
    <property type="entry name" value="ABC_TRANSPORTER_1"/>
    <property type="match status" value="1"/>
</dbReference>
<dbReference type="SMART" id="SM00382">
    <property type="entry name" value="AAA"/>
    <property type="match status" value="1"/>
</dbReference>
<dbReference type="InterPro" id="IPR017871">
    <property type="entry name" value="ABC_transporter-like_CS"/>
</dbReference>
<dbReference type="Pfam" id="PF00664">
    <property type="entry name" value="ABC_membrane"/>
    <property type="match status" value="1"/>
</dbReference>
<feature type="transmembrane region" description="Helical" evidence="9">
    <location>
        <begin position="21"/>
        <end position="41"/>
    </location>
</feature>
<feature type="transmembrane region" description="Helical" evidence="9">
    <location>
        <begin position="134"/>
        <end position="155"/>
    </location>
</feature>
<feature type="transmembrane region" description="Helical" evidence="9">
    <location>
        <begin position="281"/>
        <end position="302"/>
    </location>
</feature>
<evidence type="ECO:0000259" key="10">
    <source>
        <dbReference type="PROSITE" id="PS50893"/>
    </source>
</evidence>
<dbReference type="GO" id="GO:0005886">
    <property type="term" value="C:plasma membrane"/>
    <property type="evidence" value="ECO:0007669"/>
    <property type="project" value="UniProtKB-SubCell"/>
</dbReference>
<dbReference type="InterPro" id="IPR039421">
    <property type="entry name" value="Type_1_exporter"/>
</dbReference>
<keyword evidence="13" id="KW-1185">Reference proteome</keyword>
<feature type="domain" description="ABC transmembrane type-1" evidence="11">
    <location>
        <begin position="21"/>
        <end position="304"/>
    </location>
</feature>
<dbReference type="GO" id="GO:0005524">
    <property type="term" value="F:ATP binding"/>
    <property type="evidence" value="ECO:0007669"/>
    <property type="project" value="UniProtKB-KW"/>
</dbReference>
<keyword evidence="4 9" id="KW-0812">Transmembrane</keyword>
<name>A0A1I5YHI8_9LACT</name>
<dbReference type="AlphaFoldDB" id="A0A1I5YHI8"/>
<dbReference type="GO" id="GO:0016887">
    <property type="term" value="F:ATP hydrolysis activity"/>
    <property type="evidence" value="ECO:0007669"/>
    <property type="project" value="InterPro"/>
</dbReference>
<dbReference type="PANTHER" id="PTHR43394:SF1">
    <property type="entry name" value="ATP-BINDING CASSETTE SUB-FAMILY B MEMBER 10, MITOCHONDRIAL"/>
    <property type="match status" value="1"/>
</dbReference>
<evidence type="ECO:0000256" key="3">
    <source>
        <dbReference type="ARBA" id="ARBA00022475"/>
    </source>
</evidence>
<protein>
    <submittedName>
        <fullName evidence="12">ATP-binding cassette, subfamily B</fullName>
    </submittedName>
</protein>
<dbReference type="InterPro" id="IPR011527">
    <property type="entry name" value="ABC1_TM_dom"/>
</dbReference>
<evidence type="ECO:0000256" key="7">
    <source>
        <dbReference type="ARBA" id="ARBA00022989"/>
    </source>
</evidence>
<feature type="transmembrane region" description="Helical" evidence="9">
    <location>
        <begin position="61"/>
        <end position="83"/>
    </location>
</feature>
<keyword evidence="7 9" id="KW-1133">Transmembrane helix</keyword>
<dbReference type="OrthoDB" id="9770415at2"/>
<dbReference type="PROSITE" id="PS50893">
    <property type="entry name" value="ABC_TRANSPORTER_2"/>
    <property type="match status" value="1"/>
</dbReference>
<dbReference type="InterPro" id="IPR003439">
    <property type="entry name" value="ABC_transporter-like_ATP-bd"/>
</dbReference>
<dbReference type="InterPro" id="IPR036640">
    <property type="entry name" value="ABC1_TM_sf"/>
</dbReference>
<dbReference type="InterPro" id="IPR027417">
    <property type="entry name" value="P-loop_NTPase"/>
</dbReference>
<dbReference type="CDD" id="cd18541">
    <property type="entry name" value="ABC_6TM_TmrB_like"/>
    <property type="match status" value="1"/>
</dbReference>
<dbReference type="InterPro" id="IPR003593">
    <property type="entry name" value="AAA+_ATPase"/>
</dbReference>
<dbReference type="SUPFAM" id="SSF52540">
    <property type="entry name" value="P-loop containing nucleoside triphosphate hydrolases"/>
    <property type="match status" value="1"/>
</dbReference>
<dbReference type="SUPFAM" id="SSF90123">
    <property type="entry name" value="ABC transporter transmembrane region"/>
    <property type="match status" value="1"/>
</dbReference>
<feature type="domain" description="ABC transporter" evidence="10">
    <location>
        <begin position="336"/>
        <end position="571"/>
    </location>
</feature>
<evidence type="ECO:0000256" key="8">
    <source>
        <dbReference type="ARBA" id="ARBA00023136"/>
    </source>
</evidence>
<evidence type="ECO:0000259" key="11">
    <source>
        <dbReference type="PROSITE" id="PS50929"/>
    </source>
</evidence>
<evidence type="ECO:0000256" key="5">
    <source>
        <dbReference type="ARBA" id="ARBA00022741"/>
    </source>
</evidence>
<dbReference type="STRING" id="82801.SAMN04488506_2015"/>